<dbReference type="RefSeq" id="WP_143685413.1">
    <property type="nucleotide sequence ID" value="NZ_JADBGF010000001.1"/>
</dbReference>
<feature type="compositionally biased region" description="Basic and acidic residues" evidence="1">
    <location>
        <begin position="345"/>
        <end position="360"/>
    </location>
</feature>
<keyword evidence="3" id="KW-1185">Reference proteome</keyword>
<dbReference type="InterPro" id="IPR027417">
    <property type="entry name" value="P-loop_NTPase"/>
</dbReference>
<evidence type="ECO:0000313" key="2">
    <source>
        <dbReference type="EMBL" id="MBE1599074.1"/>
    </source>
</evidence>
<dbReference type="OrthoDB" id="3376706at2"/>
<comment type="caution">
    <text evidence="2">The sequence shown here is derived from an EMBL/GenBank/DDBJ whole genome shotgun (WGS) entry which is preliminary data.</text>
</comment>
<protein>
    <submittedName>
        <fullName evidence="2">Uncharacterized protein</fullName>
    </submittedName>
</protein>
<evidence type="ECO:0000313" key="3">
    <source>
        <dbReference type="Proteomes" id="UP000629287"/>
    </source>
</evidence>
<gene>
    <name evidence="2" type="ORF">H4687_005203</name>
</gene>
<reference evidence="2 3" key="1">
    <citation type="submission" date="2020-10" db="EMBL/GenBank/DDBJ databases">
        <title>Sequencing the genomes of 1000 actinobacteria strains.</title>
        <authorList>
            <person name="Klenk H.-P."/>
        </authorList>
    </citation>
    <scope>NUCLEOTIDE SEQUENCE [LARGE SCALE GENOMIC DNA]</scope>
    <source>
        <strain evidence="2 3">DSM 41803</strain>
    </source>
</reference>
<name>A0A8I0TSU3_9ACTN</name>
<dbReference type="Gene3D" id="3.40.50.300">
    <property type="entry name" value="P-loop containing nucleotide triphosphate hydrolases"/>
    <property type="match status" value="1"/>
</dbReference>
<accession>A0A8I0TSU3</accession>
<sequence>MSRTLSIRFAAQEISATVHPDAEQAVAPVLGFVQPHFSVDPVDPAQARGLPLRISSLADWTRPSGEPRRTMVRKGRSDATHVWGDLWQVGDRTVIEIVSSRTVFDLATDGSGLHVYVSDTSRYHLSDFLREAMWELGAVGGGTFIHAASVSNGQAAIALVGDKGAGKTTTALDLVRGGADFYSGDILYATTDARQVYSFPDYPGVCWGTIRANPELLKVTEELGLEQSPDDGAKVLLPYDIYWTALGVRKSAPPLPLGAILIANVSAPGPARIEPAEPRWDLLETLERRGSDPGEGWEPFLDEAGRRYARSGSEPRTSPLRPDVAWYTRLGRGRPSPEEITGLLDKTRSAAVPEDHDGRS</sequence>
<feature type="region of interest" description="Disordered" evidence="1">
    <location>
        <begin position="329"/>
        <end position="360"/>
    </location>
</feature>
<organism evidence="2 3">
    <name type="scientific">Streptomyces stelliscabiei</name>
    <dbReference type="NCBI Taxonomy" id="146820"/>
    <lineage>
        <taxon>Bacteria</taxon>
        <taxon>Bacillati</taxon>
        <taxon>Actinomycetota</taxon>
        <taxon>Actinomycetes</taxon>
        <taxon>Kitasatosporales</taxon>
        <taxon>Streptomycetaceae</taxon>
        <taxon>Streptomyces</taxon>
    </lineage>
</organism>
<dbReference type="SUPFAM" id="SSF53795">
    <property type="entry name" value="PEP carboxykinase-like"/>
    <property type="match status" value="1"/>
</dbReference>
<dbReference type="Proteomes" id="UP000629287">
    <property type="component" value="Unassembled WGS sequence"/>
</dbReference>
<evidence type="ECO:0000256" key="1">
    <source>
        <dbReference type="SAM" id="MobiDB-lite"/>
    </source>
</evidence>
<dbReference type="GeneID" id="86829760"/>
<dbReference type="EMBL" id="JADBGF010000001">
    <property type="protein sequence ID" value="MBE1599074.1"/>
    <property type="molecule type" value="Genomic_DNA"/>
</dbReference>
<proteinExistence type="predicted"/>
<dbReference type="AlphaFoldDB" id="A0A8I0TSU3"/>